<protein>
    <recommendedName>
        <fullName evidence="2">RING-type domain-containing protein</fullName>
    </recommendedName>
</protein>
<dbReference type="SUPFAM" id="SSF57850">
    <property type="entry name" value="RING/U-box"/>
    <property type="match status" value="1"/>
</dbReference>
<dbReference type="PANTHER" id="PTHR46629">
    <property type="entry name" value="OS01G0917900 PROTEIN"/>
    <property type="match status" value="1"/>
</dbReference>
<dbReference type="EMBL" id="JAUESC010000381">
    <property type="protein sequence ID" value="KAK0589712.1"/>
    <property type="molecule type" value="Genomic_DNA"/>
</dbReference>
<dbReference type="PROSITE" id="PS50089">
    <property type="entry name" value="ZF_RING_2"/>
    <property type="match status" value="1"/>
</dbReference>
<comment type="caution">
    <text evidence="3">The sequence shown here is derived from an EMBL/GenBank/DDBJ whole genome shotgun (WGS) entry which is preliminary data.</text>
</comment>
<dbReference type="Gene3D" id="3.30.40.10">
    <property type="entry name" value="Zinc/RING finger domain, C3HC4 (zinc finger)"/>
    <property type="match status" value="1"/>
</dbReference>
<evidence type="ECO:0000256" key="1">
    <source>
        <dbReference type="PROSITE-ProRule" id="PRU00175"/>
    </source>
</evidence>
<organism evidence="3 4">
    <name type="scientific">Acer saccharum</name>
    <name type="common">Sugar maple</name>
    <dbReference type="NCBI Taxonomy" id="4024"/>
    <lineage>
        <taxon>Eukaryota</taxon>
        <taxon>Viridiplantae</taxon>
        <taxon>Streptophyta</taxon>
        <taxon>Embryophyta</taxon>
        <taxon>Tracheophyta</taxon>
        <taxon>Spermatophyta</taxon>
        <taxon>Magnoliopsida</taxon>
        <taxon>eudicotyledons</taxon>
        <taxon>Gunneridae</taxon>
        <taxon>Pentapetalae</taxon>
        <taxon>rosids</taxon>
        <taxon>malvids</taxon>
        <taxon>Sapindales</taxon>
        <taxon>Sapindaceae</taxon>
        <taxon>Hippocastanoideae</taxon>
        <taxon>Acereae</taxon>
        <taxon>Acer</taxon>
    </lineage>
</organism>
<evidence type="ECO:0000313" key="4">
    <source>
        <dbReference type="Proteomes" id="UP001168877"/>
    </source>
</evidence>
<dbReference type="InterPro" id="IPR013083">
    <property type="entry name" value="Znf_RING/FYVE/PHD"/>
</dbReference>
<dbReference type="AlphaFoldDB" id="A0AA39SEW4"/>
<gene>
    <name evidence="3" type="ORF">LWI29_017685</name>
</gene>
<evidence type="ECO:0000259" key="2">
    <source>
        <dbReference type="PROSITE" id="PS50089"/>
    </source>
</evidence>
<keyword evidence="1" id="KW-0479">Metal-binding</keyword>
<keyword evidence="1" id="KW-0862">Zinc</keyword>
<dbReference type="Pfam" id="PF13920">
    <property type="entry name" value="zf-C3HC4_3"/>
    <property type="match status" value="1"/>
</dbReference>
<feature type="domain" description="RING-type" evidence="2">
    <location>
        <begin position="145"/>
        <end position="183"/>
    </location>
</feature>
<accession>A0AA39SEW4</accession>
<sequence>MNGTVERSMTWKNLKQRLGFKGMGCLGIKWTSTTQTITILEQQEEEQQQQQQQQVTQMQLDQRFRVASGMNLATALEVERNLRGDGGDLPMNNSAGNNTTSTVKSLMMLIEETDGDDWKQKKKKEKKSDVAACGVGPVVGNDWLCCVCMERNKGAAFIPCGHAFCRVCSRELWLNRGSCAVCNRSILQILDIF</sequence>
<reference evidence="3" key="1">
    <citation type="journal article" date="2022" name="Plant J.">
        <title>Strategies of tolerance reflected in two North American maple genomes.</title>
        <authorList>
            <person name="McEvoy S.L."/>
            <person name="Sezen U.U."/>
            <person name="Trouern-Trend A."/>
            <person name="McMahon S.M."/>
            <person name="Schaberg P.G."/>
            <person name="Yang J."/>
            <person name="Wegrzyn J.L."/>
            <person name="Swenson N.G."/>
        </authorList>
    </citation>
    <scope>NUCLEOTIDE SEQUENCE</scope>
    <source>
        <strain evidence="3">NS2018</strain>
    </source>
</reference>
<keyword evidence="1" id="KW-0863">Zinc-finger</keyword>
<dbReference type="SMART" id="SM00184">
    <property type="entry name" value="RING"/>
    <property type="match status" value="1"/>
</dbReference>
<reference evidence="3" key="2">
    <citation type="submission" date="2023-06" db="EMBL/GenBank/DDBJ databases">
        <authorList>
            <person name="Swenson N.G."/>
            <person name="Wegrzyn J.L."/>
            <person name="Mcevoy S.L."/>
        </authorList>
    </citation>
    <scope>NUCLEOTIDE SEQUENCE</scope>
    <source>
        <strain evidence="3">NS2018</strain>
        <tissue evidence="3">Leaf</tissue>
    </source>
</reference>
<dbReference type="Proteomes" id="UP001168877">
    <property type="component" value="Unassembled WGS sequence"/>
</dbReference>
<proteinExistence type="predicted"/>
<name>A0AA39SEW4_ACESA</name>
<evidence type="ECO:0000313" key="3">
    <source>
        <dbReference type="EMBL" id="KAK0589712.1"/>
    </source>
</evidence>
<keyword evidence="4" id="KW-1185">Reference proteome</keyword>
<dbReference type="GO" id="GO:0008270">
    <property type="term" value="F:zinc ion binding"/>
    <property type="evidence" value="ECO:0007669"/>
    <property type="project" value="UniProtKB-KW"/>
</dbReference>
<dbReference type="InterPro" id="IPR001841">
    <property type="entry name" value="Znf_RING"/>
</dbReference>